<feature type="compositionally biased region" description="Basic residues" evidence="8">
    <location>
        <begin position="153"/>
        <end position="164"/>
    </location>
</feature>
<evidence type="ECO:0000259" key="9">
    <source>
        <dbReference type="Pfam" id="PF03167"/>
    </source>
</evidence>
<dbReference type="CDD" id="cd10030">
    <property type="entry name" value="UDG-F4_TTUDGA_SPO1dp_like"/>
    <property type="match status" value="1"/>
</dbReference>
<dbReference type="PANTHER" id="PTHR33693">
    <property type="entry name" value="TYPE-5 URACIL-DNA GLYCOSYLASE"/>
    <property type="match status" value="1"/>
</dbReference>
<evidence type="ECO:0000256" key="1">
    <source>
        <dbReference type="ARBA" id="ARBA00022485"/>
    </source>
</evidence>
<name>T1AV23_9ZZZZ</name>
<dbReference type="PANTHER" id="PTHR33693:SF1">
    <property type="entry name" value="TYPE-4 URACIL-DNA GLYCOSYLASE"/>
    <property type="match status" value="1"/>
</dbReference>
<keyword evidence="1" id="KW-0004">4Fe-4S</keyword>
<feature type="region of interest" description="Disordered" evidence="8">
    <location>
        <begin position="134"/>
        <end position="164"/>
    </location>
</feature>
<dbReference type="InterPro" id="IPR051536">
    <property type="entry name" value="UDG_Type-4/5"/>
</dbReference>
<keyword evidence="5" id="KW-0408">Iron</keyword>
<evidence type="ECO:0000256" key="5">
    <source>
        <dbReference type="ARBA" id="ARBA00023004"/>
    </source>
</evidence>
<dbReference type="EMBL" id="AUZY01008430">
    <property type="protein sequence ID" value="EQD45910.1"/>
    <property type="molecule type" value="Genomic_DNA"/>
</dbReference>
<keyword evidence="4" id="KW-0378">Hydrolase</keyword>
<accession>T1AV23</accession>
<dbReference type="GO" id="GO:0046872">
    <property type="term" value="F:metal ion binding"/>
    <property type="evidence" value="ECO:0007669"/>
    <property type="project" value="UniProtKB-KW"/>
</dbReference>
<feature type="domain" description="Uracil-DNA glycosylase-like" evidence="9">
    <location>
        <begin position="2"/>
        <end position="124"/>
    </location>
</feature>
<protein>
    <submittedName>
        <fullName evidence="10">Uracil-DNA glycosylase-like protein</fullName>
    </submittedName>
</protein>
<keyword evidence="3" id="KW-0227">DNA damage</keyword>
<evidence type="ECO:0000256" key="4">
    <source>
        <dbReference type="ARBA" id="ARBA00022801"/>
    </source>
</evidence>
<feature type="non-terminal residue" evidence="10">
    <location>
        <position position="1"/>
    </location>
</feature>
<dbReference type="GO" id="GO:0097506">
    <property type="term" value="F:deaminated base DNA N-glycosylase activity"/>
    <property type="evidence" value="ECO:0007669"/>
    <property type="project" value="UniProtKB-ARBA"/>
</dbReference>
<dbReference type="AlphaFoldDB" id="T1AV23"/>
<dbReference type="GO" id="GO:0051539">
    <property type="term" value="F:4 iron, 4 sulfur cluster binding"/>
    <property type="evidence" value="ECO:0007669"/>
    <property type="project" value="UniProtKB-KW"/>
</dbReference>
<evidence type="ECO:0000256" key="3">
    <source>
        <dbReference type="ARBA" id="ARBA00022763"/>
    </source>
</evidence>
<evidence type="ECO:0000256" key="7">
    <source>
        <dbReference type="ARBA" id="ARBA00023204"/>
    </source>
</evidence>
<comment type="caution">
    <text evidence="10">The sequence shown here is derived from an EMBL/GenBank/DDBJ whole genome shotgun (WGS) entry which is preliminary data.</text>
</comment>
<evidence type="ECO:0000313" key="10">
    <source>
        <dbReference type="EMBL" id="EQD45910.1"/>
    </source>
</evidence>
<evidence type="ECO:0000256" key="2">
    <source>
        <dbReference type="ARBA" id="ARBA00022723"/>
    </source>
</evidence>
<keyword evidence="7" id="KW-0234">DNA repair</keyword>
<keyword evidence="2" id="KW-0479">Metal-binding</keyword>
<dbReference type="Gene3D" id="3.40.470.10">
    <property type="entry name" value="Uracil-DNA glycosylase-like domain"/>
    <property type="match status" value="1"/>
</dbReference>
<dbReference type="SUPFAM" id="SSF52141">
    <property type="entry name" value="Uracil-DNA glycosylase-like"/>
    <property type="match status" value="1"/>
</dbReference>
<evidence type="ECO:0000256" key="6">
    <source>
        <dbReference type="ARBA" id="ARBA00023014"/>
    </source>
</evidence>
<proteinExistence type="predicted"/>
<keyword evidence="6" id="KW-0411">Iron-sulfur</keyword>
<evidence type="ECO:0000256" key="8">
    <source>
        <dbReference type="SAM" id="MobiDB-lite"/>
    </source>
</evidence>
<dbReference type="Pfam" id="PF03167">
    <property type="entry name" value="UDG"/>
    <property type="match status" value="1"/>
</dbReference>
<feature type="compositionally biased region" description="Pro residues" evidence="8">
    <location>
        <begin position="136"/>
        <end position="145"/>
    </location>
</feature>
<dbReference type="InterPro" id="IPR005122">
    <property type="entry name" value="Uracil-DNA_glycosylase-like"/>
</dbReference>
<dbReference type="InterPro" id="IPR036895">
    <property type="entry name" value="Uracil-DNA_glycosylase-like_sf"/>
</dbReference>
<gene>
    <name evidence="10" type="ORF">B1B_12832</name>
</gene>
<reference evidence="10" key="1">
    <citation type="submission" date="2013-08" db="EMBL/GenBank/DDBJ databases">
        <authorList>
            <person name="Mendez C."/>
            <person name="Richter M."/>
            <person name="Ferrer M."/>
            <person name="Sanchez J."/>
        </authorList>
    </citation>
    <scope>NUCLEOTIDE SEQUENCE</scope>
</reference>
<dbReference type="GO" id="GO:0006281">
    <property type="term" value="P:DNA repair"/>
    <property type="evidence" value="ECO:0007669"/>
    <property type="project" value="UniProtKB-KW"/>
</dbReference>
<sequence>KEEDARGEPFVGRSGRILEAALAESPWPRDQVGITNAVMCHPPGNRLPPWALEACHDWLEQKIRTLDPPLLATLGGTALRALIPGAPRPWEAAGRWFAWEDKPVFALLHPAATLRSRRFSVRWDRDWEALRAGLPSLPPRVPAPGDPTASGKLRVKKPYNRPAG</sequence>
<organism evidence="10">
    <name type="scientific">mine drainage metagenome</name>
    <dbReference type="NCBI Taxonomy" id="410659"/>
    <lineage>
        <taxon>unclassified sequences</taxon>
        <taxon>metagenomes</taxon>
        <taxon>ecological metagenomes</taxon>
    </lineage>
</organism>
<reference evidence="10" key="2">
    <citation type="journal article" date="2014" name="ISME J.">
        <title>Microbial stratification in low pH oxic and suboxic macroscopic growths along an acid mine drainage.</title>
        <authorList>
            <person name="Mendez-Garcia C."/>
            <person name="Mesa V."/>
            <person name="Sprenger R.R."/>
            <person name="Richter M."/>
            <person name="Diez M.S."/>
            <person name="Solano J."/>
            <person name="Bargiela R."/>
            <person name="Golyshina O.V."/>
            <person name="Manteca A."/>
            <person name="Ramos J.L."/>
            <person name="Gallego J.R."/>
            <person name="Llorente I."/>
            <person name="Martins Dos Santos V.A."/>
            <person name="Jensen O.N."/>
            <person name="Pelaez A.I."/>
            <person name="Sanchez J."/>
            <person name="Ferrer M."/>
        </authorList>
    </citation>
    <scope>NUCLEOTIDE SEQUENCE</scope>
</reference>